<organism evidence="1 2">
    <name type="scientific">Haemonchus placei</name>
    <name type="common">Barber's pole worm</name>
    <dbReference type="NCBI Taxonomy" id="6290"/>
    <lineage>
        <taxon>Eukaryota</taxon>
        <taxon>Metazoa</taxon>
        <taxon>Ecdysozoa</taxon>
        <taxon>Nematoda</taxon>
        <taxon>Chromadorea</taxon>
        <taxon>Rhabditida</taxon>
        <taxon>Rhabditina</taxon>
        <taxon>Rhabditomorpha</taxon>
        <taxon>Strongyloidea</taxon>
        <taxon>Trichostrongylidae</taxon>
        <taxon>Haemonchus</taxon>
    </lineage>
</organism>
<dbReference type="EMBL" id="UZAF01020676">
    <property type="protein sequence ID" value="VDO72038.1"/>
    <property type="molecule type" value="Genomic_DNA"/>
</dbReference>
<reference evidence="1 2" key="1">
    <citation type="submission" date="2018-11" db="EMBL/GenBank/DDBJ databases">
        <authorList>
            <consortium name="Pathogen Informatics"/>
        </authorList>
    </citation>
    <scope>NUCLEOTIDE SEQUENCE [LARGE SCALE GENOMIC DNA]</scope>
    <source>
        <strain evidence="1 2">MHpl1</strain>
    </source>
</reference>
<proteinExistence type="predicted"/>
<evidence type="ECO:0000313" key="2">
    <source>
        <dbReference type="Proteomes" id="UP000268014"/>
    </source>
</evidence>
<name>A0A3P8B667_HAEPC</name>
<evidence type="ECO:0000313" key="1">
    <source>
        <dbReference type="EMBL" id="VDO72038.1"/>
    </source>
</evidence>
<accession>A0A3P8B667</accession>
<protein>
    <submittedName>
        <fullName evidence="1">Uncharacterized protein</fullName>
    </submittedName>
</protein>
<dbReference type="AlphaFoldDB" id="A0A3P8B667"/>
<keyword evidence="2" id="KW-1185">Reference proteome</keyword>
<sequence length="47" mass="5523">MNEASQWCVIRALVLVACVQLILYNCSGMELYVVFGWSRCCWFWSNE</sequence>
<gene>
    <name evidence="1" type="ORF">HPLM_LOCUS18603</name>
</gene>
<dbReference type="Proteomes" id="UP000268014">
    <property type="component" value="Unassembled WGS sequence"/>
</dbReference>